<evidence type="ECO:0000313" key="2">
    <source>
        <dbReference type="Proteomes" id="UP000534286"/>
    </source>
</evidence>
<dbReference type="Proteomes" id="UP000534286">
    <property type="component" value="Unassembled WGS sequence"/>
</dbReference>
<organism evidence="1 2">
    <name type="scientific">Streptosporangium album</name>
    <dbReference type="NCBI Taxonomy" id="47479"/>
    <lineage>
        <taxon>Bacteria</taxon>
        <taxon>Bacillati</taxon>
        <taxon>Actinomycetota</taxon>
        <taxon>Actinomycetes</taxon>
        <taxon>Streptosporangiales</taxon>
        <taxon>Streptosporangiaceae</taxon>
        <taxon>Streptosporangium</taxon>
    </lineage>
</organism>
<comment type="caution">
    <text evidence="1">The sequence shown here is derived from an EMBL/GenBank/DDBJ whole genome shotgun (WGS) entry which is preliminary data.</text>
</comment>
<accession>A0A7W7WAH4</accession>
<gene>
    <name evidence="1" type="ORF">FHR32_004233</name>
</gene>
<evidence type="ECO:0000313" key="1">
    <source>
        <dbReference type="EMBL" id="MBB4939928.1"/>
    </source>
</evidence>
<dbReference type="Pfam" id="PF21853">
    <property type="entry name" value="DUF6912"/>
    <property type="match status" value="1"/>
</dbReference>
<dbReference type="AlphaFoldDB" id="A0A7W7WAH4"/>
<protein>
    <submittedName>
        <fullName evidence="1">Uncharacterized protein</fullName>
    </submittedName>
</protein>
<proteinExistence type="predicted"/>
<sequence length="185" mass="19472">MIGVGPAPVSERQIEAWMRVYLPCTLPALARVVTLGELGPAPLTGYAVTPALIEWYASGDTEELEYVALTEAARASLRMLAADRADGVDVAPRRVVIAAEVPDEKVGVGTGLEERARVRLAAAVALADIAAVHVDDLSAVKDVEAAIAALPAADRGDDDARFVLDGAEANELMWFATQEIPDLLG</sequence>
<dbReference type="EMBL" id="JACHJU010000001">
    <property type="protein sequence ID" value="MBB4939928.1"/>
    <property type="molecule type" value="Genomic_DNA"/>
</dbReference>
<reference evidence="1 2" key="1">
    <citation type="submission" date="2020-08" db="EMBL/GenBank/DDBJ databases">
        <title>Sequencing the genomes of 1000 actinobacteria strains.</title>
        <authorList>
            <person name="Klenk H.-P."/>
        </authorList>
    </citation>
    <scope>NUCLEOTIDE SEQUENCE [LARGE SCALE GENOMIC DNA]</scope>
    <source>
        <strain evidence="1 2">DSM 43023</strain>
    </source>
</reference>
<name>A0A7W7WAH4_9ACTN</name>
<keyword evidence="2" id="KW-1185">Reference proteome</keyword>
<dbReference type="InterPro" id="IPR054206">
    <property type="entry name" value="DUF6912"/>
</dbReference>